<dbReference type="NCBIfam" id="TIGR00459">
    <property type="entry name" value="aspS_bact"/>
    <property type="match status" value="1"/>
</dbReference>
<dbReference type="GO" id="GO:0005739">
    <property type="term" value="C:mitochondrion"/>
    <property type="evidence" value="ECO:0007669"/>
    <property type="project" value="TreeGrafter"/>
</dbReference>
<dbReference type="Pfam" id="PF01336">
    <property type="entry name" value="tRNA_anti-codon"/>
    <property type="match status" value="1"/>
</dbReference>
<dbReference type="PANTHER" id="PTHR22594">
    <property type="entry name" value="ASPARTYL/LYSYL-TRNA SYNTHETASE"/>
    <property type="match status" value="1"/>
</dbReference>
<comment type="similarity">
    <text evidence="1">Belongs to the class-II aminoacyl-tRNA synthetase family. Type 1 subfamily.</text>
</comment>
<gene>
    <name evidence="8" type="ORF">ANDGO_03099</name>
</gene>
<dbReference type="InterPro" id="IPR045864">
    <property type="entry name" value="aa-tRNA-synth_II/BPL/LPL"/>
</dbReference>
<evidence type="ECO:0000256" key="4">
    <source>
        <dbReference type="ARBA" id="ARBA00022840"/>
    </source>
</evidence>
<dbReference type="GO" id="GO:0004815">
    <property type="term" value="F:aspartate-tRNA ligase activity"/>
    <property type="evidence" value="ECO:0007669"/>
    <property type="project" value="TreeGrafter"/>
</dbReference>
<dbReference type="PRINTS" id="PR01042">
    <property type="entry name" value="TRNASYNTHASP"/>
</dbReference>
<dbReference type="InterPro" id="IPR004524">
    <property type="entry name" value="Asp-tRNA-ligase_1"/>
</dbReference>
<evidence type="ECO:0000256" key="6">
    <source>
        <dbReference type="ARBA" id="ARBA00023146"/>
    </source>
</evidence>
<dbReference type="Gene3D" id="3.30.1360.30">
    <property type="entry name" value="GAD-like domain"/>
    <property type="match status" value="1"/>
</dbReference>
<keyword evidence="5" id="KW-0648">Protein biosynthesis</keyword>
<dbReference type="InterPro" id="IPR002312">
    <property type="entry name" value="Asp/Asn-tRNA-synth_IIb"/>
</dbReference>
<proteinExistence type="inferred from homology"/>
<dbReference type="PROSITE" id="PS50862">
    <property type="entry name" value="AA_TRNA_LIGASE_II"/>
    <property type="match status" value="1"/>
</dbReference>
<dbReference type="SUPFAM" id="SSF50249">
    <property type="entry name" value="Nucleic acid-binding proteins"/>
    <property type="match status" value="1"/>
</dbReference>
<keyword evidence="4" id="KW-0067">ATP-binding</keyword>
<dbReference type="Pfam" id="PF00152">
    <property type="entry name" value="tRNA-synt_2"/>
    <property type="match status" value="1"/>
</dbReference>
<dbReference type="Gene3D" id="2.40.50.140">
    <property type="entry name" value="Nucleic acid-binding proteins"/>
    <property type="match status" value="1"/>
</dbReference>
<reference evidence="8" key="1">
    <citation type="submission" date="2019-09" db="EMBL/GenBank/DDBJ databases">
        <title>The Mitochondrial Proteome of the Jakobid, Andalucia godoyi, a Protist With the Most Gene-Rich and Bacteria-Like Mitochondrial Genome.</title>
        <authorList>
            <person name="Gray M.W."/>
            <person name="Burger G."/>
            <person name="Derelle R."/>
            <person name="Klimes V."/>
            <person name="Leger M."/>
            <person name="Sarrasin M."/>
            <person name="Vlcek C."/>
            <person name="Roger A.J."/>
            <person name="Elias M."/>
            <person name="Lang B.F."/>
        </authorList>
    </citation>
    <scope>NUCLEOTIDE SEQUENCE</scope>
    <source>
        <strain evidence="8">And28</strain>
    </source>
</reference>
<keyword evidence="3" id="KW-0547">Nucleotide-binding</keyword>
<dbReference type="InterPro" id="IPR004115">
    <property type="entry name" value="GAD-like_sf"/>
</dbReference>
<dbReference type="PANTHER" id="PTHR22594:SF5">
    <property type="entry name" value="ASPARTATE--TRNA LIGASE, MITOCHONDRIAL"/>
    <property type="match status" value="1"/>
</dbReference>
<dbReference type="Gene3D" id="3.30.930.10">
    <property type="entry name" value="Bira Bifunctional Protein, Domain 2"/>
    <property type="match status" value="1"/>
</dbReference>
<dbReference type="InterPro" id="IPR004365">
    <property type="entry name" value="NA-bd_OB_tRNA"/>
</dbReference>
<comment type="caution">
    <text evidence="8">The sequence shown here is derived from an EMBL/GenBank/DDBJ whole genome shotgun (WGS) entry which is preliminary data.</text>
</comment>
<organism evidence="8 9">
    <name type="scientific">Andalucia godoyi</name>
    <name type="common">Flagellate</name>
    <dbReference type="NCBI Taxonomy" id="505711"/>
    <lineage>
        <taxon>Eukaryota</taxon>
        <taxon>Discoba</taxon>
        <taxon>Jakobida</taxon>
        <taxon>Andalucina</taxon>
        <taxon>Andaluciidae</taxon>
        <taxon>Andalucia</taxon>
    </lineage>
</organism>
<sequence>MHRFQDLRRVIFRIIPRVLARKPSSVCTFSRLYSSSLSSSAASSTLPSYVPIASALQASHSVSSLSETLCGQVVRVNGWVHSIRRLSGVTFIVLRDESGLVQLTVDESVMENLRDLGLRTESVITANGVLSLRPEHDRKSTVGSLGSVEIRVTSLAVLNHAEHPLPIQPFSPTSTSSTSQSAAAEEQRLKYRYLDLRRAELQYNLRARSRASLSVRNLLVSKHGFVEIETPTLFKSTPEGAREFLVPTRSSNKFYALIQSPQQHKQMLMAAGFKRYFQIARCYRDESGRADRQPEFTQIDMELSYAIPGDVMHVTEDILRTLFEDIAAFEFPVKVQKMKFVDALEWYGIDKPDLRIPRVLVNLCEYCEGPLLGKFAYALAFETDAPLSRKRIDEIVEEARRGGAKTVVVTTDEDGDEKFAKVGVNVPVGENPLFDIIFGRSTPGSDPVPSQGEKHRYLILVADSNRLLAQTSAGRARLMLPLLDESVRRAVQSHVPKYEFLWVVDFPAFEVHPTTKQVSASHHPFTAPHPEDVPLLFELLDVPHENRTEEWYDKLLTIRGLHYDIVCNGVELGGGSIRIHNHHLQARVFEDILRVKPTMFQHLLEALRYGCPPHGGLALGFDRLMAMLVGSSSIRDVIAYPKSAAGNDPMTGAPSSATPEQLSEYFIQAVEK</sequence>
<accession>A0A8K0AJ95</accession>
<evidence type="ECO:0000256" key="1">
    <source>
        <dbReference type="ARBA" id="ARBA00006303"/>
    </source>
</evidence>
<dbReference type="EMBL" id="VRVR01000002">
    <property type="protein sequence ID" value="KAF0853122.1"/>
    <property type="molecule type" value="Genomic_DNA"/>
</dbReference>
<dbReference type="GO" id="GO:0005524">
    <property type="term" value="F:ATP binding"/>
    <property type="evidence" value="ECO:0007669"/>
    <property type="project" value="UniProtKB-KW"/>
</dbReference>
<protein>
    <submittedName>
        <fullName evidence="8">Mitochondrial aspartyl-tRNA synthetase (AspRS)</fullName>
    </submittedName>
</protein>
<dbReference type="GO" id="GO:0003676">
    <property type="term" value="F:nucleic acid binding"/>
    <property type="evidence" value="ECO:0007669"/>
    <property type="project" value="InterPro"/>
</dbReference>
<evidence type="ECO:0000259" key="7">
    <source>
        <dbReference type="PROSITE" id="PS50862"/>
    </source>
</evidence>
<feature type="domain" description="Aminoacyl-transfer RNA synthetases class-II family profile" evidence="7">
    <location>
        <begin position="215"/>
        <end position="641"/>
    </location>
</feature>
<dbReference type="InterPro" id="IPR047089">
    <property type="entry name" value="Asp-tRNA-ligase_1_N"/>
</dbReference>
<evidence type="ECO:0000313" key="9">
    <source>
        <dbReference type="Proteomes" id="UP000799049"/>
    </source>
</evidence>
<evidence type="ECO:0000256" key="5">
    <source>
        <dbReference type="ARBA" id="ARBA00022917"/>
    </source>
</evidence>
<dbReference type="NCBIfam" id="NF001750">
    <property type="entry name" value="PRK00476.1"/>
    <property type="match status" value="1"/>
</dbReference>
<dbReference type="SUPFAM" id="SSF55681">
    <property type="entry name" value="Class II aaRS and biotin synthetases"/>
    <property type="match status" value="1"/>
</dbReference>
<evidence type="ECO:0000256" key="3">
    <source>
        <dbReference type="ARBA" id="ARBA00022741"/>
    </source>
</evidence>
<dbReference type="Proteomes" id="UP000799049">
    <property type="component" value="Unassembled WGS sequence"/>
</dbReference>
<dbReference type="HAMAP" id="MF_00044">
    <property type="entry name" value="Asp_tRNA_synth_type1"/>
    <property type="match status" value="1"/>
</dbReference>
<dbReference type="InterPro" id="IPR012340">
    <property type="entry name" value="NA-bd_OB-fold"/>
</dbReference>
<name>A0A8K0AJ95_ANDGO</name>
<keyword evidence="2" id="KW-0436">Ligase</keyword>
<dbReference type="AlphaFoldDB" id="A0A8K0AJ95"/>
<evidence type="ECO:0000256" key="2">
    <source>
        <dbReference type="ARBA" id="ARBA00022598"/>
    </source>
</evidence>
<dbReference type="InterPro" id="IPR006195">
    <property type="entry name" value="aa-tRNA-synth_II"/>
</dbReference>
<dbReference type="GO" id="GO:0006422">
    <property type="term" value="P:aspartyl-tRNA aminoacylation"/>
    <property type="evidence" value="ECO:0007669"/>
    <property type="project" value="TreeGrafter"/>
</dbReference>
<keyword evidence="6" id="KW-0030">Aminoacyl-tRNA synthetase</keyword>
<dbReference type="InterPro" id="IPR004364">
    <property type="entry name" value="Aa-tRNA-synt_II"/>
</dbReference>
<dbReference type="CDD" id="cd04317">
    <property type="entry name" value="EcAspRS_like_N"/>
    <property type="match status" value="1"/>
</dbReference>
<keyword evidence="9" id="KW-1185">Reference proteome</keyword>
<dbReference type="OrthoDB" id="439710at2759"/>
<evidence type="ECO:0000313" key="8">
    <source>
        <dbReference type="EMBL" id="KAF0853122.1"/>
    </source>
</evidence>